<reference evidence="3" key="2">
    <citation type="submission" date="2020-09" db="EMBL/GenBank/DDBJ databases">
        <authorList>
            <person name="Sun Q."/>
            <person name="Kim S."/>
        </authorList>
    </citation>
    <scope>NUCLEOTIDE SEQUENCE</scope>
    <source>
        <strain evidence="3">KCTC 23224</strain>
    </source>
</reference>
<keyword evidence="1" id="KW-0812">Transmembrane</keyword>
<keyword evidence="4" id="KW-1185">Reference proteome</keyword>
<evidence type="ECO:0000259" key="2">
    <source>
        <dbReference type="Pfam" id="PF07885"/>
    </source>
</evidence>
<dbReference type="EMBL" id="BMYF01000022">
    <property type="protein sequence ID" value="GHB48686.1"/>
    <property type="molecule type" value="Genomic_DNA"/>
</dbReference>
<protein>
    <recommendedName>
        <fullName evidence="2">Potassium channel domain-containing protein</fullName>
    </recommendedName>
</protein>
<keyword evidence="1" id="KW-0472">Membrane</keyword>
<dbReference type="RefSeq" id="WP_189585003.1">
    <property type="nucleotide sequence ID" value="NZ_BMYF01000022.1"/>
</dbReference>
<evidence type="ECO:0000313" key="3">
    <source>
        <dbReference type="EMBL" id="GHB48686.1"/>
    </source>
</evidence>
<dbReference type="InterPro" id="IPR013099">
    <property type="entry name" value="K_chnl_dom"/>
</dbReference>
<gene>
    <name evidence="3" type="ORF">GCM10008106_31910</name>
</gene>
<comment type="caution">
    <text evidence="3">The sequence shown here is derived from an EMBL/GenBank/DDBJ whole genome shotgun (WGS) entry which is preliminary data.</text>
</comment>
<dbReference type="Gene3D" id="1.10.287.70">
    <property type="match status" value="1"/>
</dbReference>
<dbReference type="AlphaFoldDB" id="A0A8J3D0P2"/>
<reference evidence="3" key="1">
    <citation type="journal article" date="2014" name="Int. J. Syst. Evol. Microbiol.">
        <title>Complete genome sequence of Corynebacterium casei LMG S-19264T (=DSM 44701T), isolated from a smear-ripened cheese.</title>
        <authorList>
            <consortium name="US DOE Joint Genome Institute (JGI-PGF)"/>
            <person name="Walter F."/>
            <person name="Albersmeier A."/>
            <person name="Kalinowski J."/>
            <person name="Ruckert C."/>
        </authorList>
    </citation>
    <scope>NUCLEOTIDE SEQUENCE</scope>
    <source>
        <strain evidence="3">KCTC 23224</strain>
    </source>
</reference>
<feature type="transmembrane region" description="Helical" evidence="1">
    <location>
        <begin position="200"/>
        <end position="220"/>
    </location>
</feature>
<feature type="transmembrane region" description="Helical" evidence="1">
    <location>
        <begin position="20"/>
        <end position="40"/>
    </location>
</feature>
<evidence type="ECO:0000256" key="1">
    <source>
        <dbReference type="SAM" id="Phobius"/>
    </source>
</evidence>
<sequence length="227" mass="25719">MTPVPAYLKKVKHYWTSDNSFISLMLMLLFIVFVLPIIVSRESDTDMLQNIFLVGLFIVGVFSAKESVHFWLSIILVSIHVLLRIIRFTDNPFQFLELERIVIILNLGVFILINFKLLFRDQEANVYRIVGAVNVYLSVALMATFAFELIHLHFGTSIAGNLELRGDDSDFAEFMYFSLVSISTVGFGDVHPDNIQAKMISSFVSVFGILYPAIVIAKLVSISTKRN</sequence>
<feature type="transmembrane region" description="Helical" evidence="1">
    <location>
        <begin position="70"/>
        <end position="89"/>
    </location>
</feature>
<organism evidence="3 4">
    <name type="scientific">Mongoliitalea lutea</name>
    <dbReference type="NCBI Taxonomy" id="849756"/>
    <lineage>
        <taxon>Bacteria</taxon>
        <taxon>Pseudomonadati</taxon>
        <taxon>Bacteroidota</taxon>
        <taxon>Cytophagia</taxon>
        <taxon>Cytophagales</taxon>
        <taxon>Cyclobacteriaceae</taxon>
        <taxon>Mongoliitalea</taxon>
    </lineage>
</organism>
<feature type="transmembrane region" description="Helical" evidence="1">
    <location>
        <begin position="47"/>
        <end position="64"/>
    </location>
</feature>
<feature type="domain" description="Potassium channel" evidence="2">
    <location>
        <begin position="166"/>
        <end position="222"/>
    </location>
</feature>
<dbReference type="Pfam" id="PF07885">
    <property type="entry name" value="Ion_trans_2"/>
    <property type="match status" value="1"/>
</dbReference>
<name>A0A8J3D0P2_9BACT</name>
<keyword evidence="1" id="KW-1133">Transmembrane helix</keyword>
<feature type="transmembrane region" description="Helical" evidence="1">
    <location>
        <begin position="101"/>
        <end position="119"/>
    </location>
</feature>
<dbReference type="Proteomes" id="UP000642809">
    <property type="component" value="Unassembled WGS sequence"/>
</dbReference>
<accession>A0A8J3D0P2</accession>
<proteinExistence type="predicted"/>
<dbReference type="SUPFAM" id="SSF81324">
    <property type="entry name" value="Voltage-gated potassium channels"/>
    <property type="match status" value="1"/>
</dbReference>
<evidence type="ECO:0000313" key="4">
    <source>
        <dbReference type="Proteomes" id="UP000642809"/>
    </source>
</evidence>
<feature type="transmembrane region" description="Helical" evidence="1">
    <location>
        <begin position="125"/>
        <end position="150"/>
    </location>
</feature>